<feature type="transmembrane region" description="Helical" evidence="6">
    <location>
        <begin position="321"/>
        <end position="339"/>
    </location>
</feature>
<dbReference type="InterPro" id="IPR038050">
    <property type="entry name" value="Neuro_actylchol_rec"/>
</dbReference>
<dbReference type="InterPro" id="IPR006202">
    <property type="entry name" value="Neur_chan_lig-bd"/>
</dbReference>
<dbReference type="FunFam" id="2.70.170.10:FF:000016">
    <property type="entry name" value="Nicotinic acetylcholine receptor subunit"/>
    <property type="match status" value="1"/>
</dbReference>
<dbReference type="KEGG" id="aten:116299421"/>
<feature type="transmembrane region" description="Helical" evidence="6">
    <location>
        <begin position="351"/>
        <end position="374"/>
    </location>
</feature>
<evidence type="ECO:0000256" key="2">
    <source>
        <dbReference type="ARBA" id="ARBA00009237"/>
    </source>
</evidence>
<accession>A0A6P8I7H0</accession>
<protein>
    <submittedName>
        <fullName evidence="10">Neuronal acetylcholine receptor subunit alpha-10-like isoform X1</fullName>
    </submittedName>
</protein>
<dbReference type="FunFam" id="1.20.58.390:FF:000043">
    <property type="entry name" value="AcetylCholine Receptor"/>
    <property type="match status" value="1"/>
</dbReference>
<dbReference type="GeneID" id="116299421"/>
<evidence type="ECO:0000256" key="6">
    <source>
        <dbReference type="RuleBase" id="RU000687"/>
    </source>
</evidence>
<feature type="transmembrane region" description="Helical" evidence="6">
    <location>
        <begin position="506"/>
        <end position="528"/>
    </location>
</feature>
<gene>
    <name evidence="10" type="primary">LOC116299421</name>
</gene>
<feature type="domain" description="Neurotransmitter-gated ion-channel transmembrane" evidence="8">
    <location>
        <begin position="299"/>
        <end position="527"/>
    </location>
</feature>
<dbReference type="InterPro" id="IPR006029">
    <property type="entry name" value="Neurotrans-gated_channel_TM"/>
</dbReference>
<dbReference type="InterPro" id="IPR036734">
    <property type="entry name" value="Neur_chan_lig-bd_sf"/>
</dbReference>
<sequence>MILLLQCVSPRFKFVACNVACNVAPCVITFTGCVAGSNPAVATCEKSLFDVLFSPCHESLFSGCPVFLHPQKSTYIISQSEIVQKLEDVLFESYNRDVLPKETLEQGVKVKLDLALNQIIDVNKRAQTMKAVVWIRQYWKDSRLQWNAAEYQNISTIVTEASRIWLPDITLYNNARDDYKMEKETGHSLSISSDGEISRFFPTIYKSSCKMNVRHFPFDDQTCILKFGSWSYDIYDVNLTNVGDGDVNSFILNGEWILQSMPAKRHETKFRCCPNSYVYVLYYIHIRRRSLYYLINCFTPCLIMIGLTLLGFYLPSESGERMGVGITVLLSLSIVQLMLSDSLPPNEEVPLIVRYYGLTMFNVFLSLVFTCIVLKIYHSDGEPLSGWLRTVLCEWGAWLVRHQEEWKQLQEKRRLLELNNEKIIHEENLSNAVELALPSKYSEVTWTPNGDANSASTTAENISHKILPGKDIPHSSKRFEKFLFNQQNNGRIEELLKDEWRFASKVLNILFKWTIGMSVVVHSVVVFADAPLDNLFDWLPQ</sequence>
<dbReference type="RefSeq" id="XP_031563938.1">
    <property type="nucleotide sequence ID" value="XM_031708078.1"/>
</dbReference>
<dbReference type="Gene3D" id="2.70.170.10">
    <property type="entry name" value="Neurotransmitter-gated ion-channel ligand-binding domain"/>
    <property type="match status" value="1"/>
</dbReference>
<dbReference type="NCBIfam" id="TIGR00860">
    <property type="entry name" value="LIC"/>
    <property type="match status" value="1"/>
</dbReference>
<dbReference type="OrthoDB" id="5965744at2759"/>
<keyword evidence="6" id="KW-0407">Ion channel</keyword>
<dbReference type="PROSITE" id="PS00236">
    <property type="entry name" value="NEUROTR_ION_CHANNEL"/>
    <property type="match status" value="1"/>
</dbReference>
<keyword evidence="5 6" id="KW-0472">Membrane</keyword>
<dbReference type="SUPFAM" id="SSF63712">
    <property type="entry name" value="Nicotinic receptor ligand binding domain-like"/>
    <property type="match status" value="1"/>
</dbReference>
<keyword evidence="6" id="KW-0813">Transport</keyword>
<proteinExistence type="inferred from homology"/>
<feature type="transmembrane region" description="Helical" evidence="6">
    <location>
        <begin position="291"/>
        <end position="314"/>
    </location>
</feature>
<dbReference type="PANTHER" id="PTHR18945">
    <property type="entry name" value="NEUROTRANSMITTER GATED ION CHANNEL"/>
    <property type="match status" value="1"/>
</dbReference>
<dbReference type="InterPro" id="IPR018000">
    <property type="entry name" value="Neurotransmitter_ion_chnl_CS"/>
</dbReference>
<comment type="similarity">
    <text evidence="2">Belongs to the ligand-gated ion channel (TC 1.A.9) family. Acetylcholine receptor (TC 1.A.9.1) subfamily.</text>
</comment>
<dbReference type="Gene3D" id="1.20.58.390">
    <property type="entry name" value="Neurotransmitter-gated ion-channel transmembrane domain"/>
    <property type="match status" value="1"/>
</dbReference>
<evidence type="ECO:0000256" key="3">
    <source>
        <dbReference type="ARBA" id="ARBA00022692"/>
    </source>
</evidence>
<dbReference type="GO" id="GO:0004888">
    <property type="term" value="F:transmembrane signaling receptor activity"/>
    <property type="evidence" value="ECO:0007669"/>
    <property type="project" value="InterPro"/>
</dbReference>
<organism evidence="9 10">
    <name type="scientific">Actinia tenebrosa</name>
    <name type="common">Australian red waratah sea anemone</name>
    <dbReference type="NCBI Taxonomy" id="6105"/>
    <lineage>
        <taxon>Eukaryota</taxon>
        <taxon>Metazoa</taxon>
        <taxon>Cnidaria</taxon>
        <taxon>Anthozoa</taxon>
        <taxon>Hexacorallia</taxon>
        <taxon>Actiniaria</taxon>
        <taxon>Actiniidae</taxon>
        <taxon>Actinia</taxon>
    </lineage>
</organism>
<keyword evidence="4 6" id="KW-1133">Transmembrane helix</keyword>
<dbReference type="InterPro" id="IPR036719">
    <property type="entry name" value="Neuro-gated_channel_TM_sf"/>
</dbReference>
<dbReference type="PRINTS" id="PR00252">
    <property type="entry name" value="NRIONCHANNEL"/>
</dbReference>
<evidence type="ECO:0000256" key="1">
    <source>
        <dbReference type="ARBA" id="ARBA00004141"/>
    </source>
</evidence>
<evidence type="ECO:0000256" key="5">
    <source>
        <dbReference type="ARBA" id="ARBA00023136"/>
    </source>
</evidence>
<dbReference type="GO" id="GO:0005230">
    <property type="term" value="F:extracellular ligand-gated monoatomic ion channel activity"/>
    <property type="evidence" value="ECO:0007669"/>
    <property type="project" value="InterPro"/>
</dbReference>
<dbReference type="SUPFAM" id="SSF90112">
    <property type="entry name" value="Neurotransmitter-gated ion-channel transmembrane pore"/>
    <property type="match status" value="1"/>
</dbReference>
<dbReference type="InParanoid" id="A0A6P8I7H0"/>
<name>A0A6P8I7H0_ACTTE</name>
<evidence type="ECO:0000313" key="10">
    <source>
        <dbReference type="RefSeq" id="XP_031563938.1"/>
    </source>
</evidence>
<dbReference type="Pfam" id="PF02931">
    <property type="entry name" value="Neur_chan_LBD"/>
    <property type="match status" value="1"/>
</dbReference>
<dbReference type="CDD" id="cd19051">
    <property type="entry name" value="LGIC_TM_cation"/>
    <property type="match status" value="1"/>
</dbReference>
<evidence type="ECO:0000259" key="7">
    <source>
        <dbReference type="Pfam" id="PF02931"/>
    </source>
</evidence>
<evidence type="ECO:0000256" key="4">
    <source>
        <dbReference type="ARBA" id="ARBA00022989"/>
    </source>
</evidence>
<keyword evidence="3 6" id="KW-0812">Transmembrane</keyword>
<keyword evidence="9" id="KW-1185">Reference proteome</keyword>
<comment type="subcellular location">
    <subcellularLocation>
        <location evidence="1">Membrane</location>
        <topology evidence="1">Multi-pass membrane protein</topology>
    </subcellularLocation>
</comment>
<dbReference type="Proteomes" id="UP000515163">
    <property type="component" value="Unplaced"/>
</dbReference>
<dbReference type="GO" id="GO:0016020">
    <property type="term" value="C:membrane"/>
    <property type="evidence" value="ECO:0007669"/>
    <property type="project" value="UniProtKB-SubCell"/>
</dbReference>
<dbReference type="AlphaFoldDB" id="A0A6P8I7H0"/>
<dbReference type="CDD" id="cd18997">
    <property type="entry name" value="LGIC_ECD_nAChR"/>
    <property type="match status" value="1"/>
</dbReference>
<reference evidence="10" key="1">
    <citation type="submission" date="2025-08" db="UniProtKB">
        <authorList>
            <consortium name="RefSeq"/>
        </authorList>
    </citation>
    <scope>IDENTIFICATION</scope>
    <source>
        <tissue evidence="10">Tentacle</tissue>
    </source>
</reference>
<dbReference type="Pfam" id="PF02932">
    <property type="entry name" value="Neur_chan_memb"/>
    <property type="match status" value="1"/>
</dbReference>
<feature type="domain" description="Neurotransmitter-gated ion-channel ligand-binding" evidence="7">
    <location>
        <begin position="85"/>
        <end position="289"/>
    </location>
</feature>
<dbReference type="InterPro" id="IPR006201">
    <property type="entry name" value="Neur_channel"/>
</dbReference>
<evidence type="ECO:0000259" key="8">
    <source>
        <dbReference type="Pfam" id="PF02932"/>
    </source>
</evidence>
<keyword evidence="6" id="KW-0406">Ion transport</keyword>
<evidence type="ECO:0000313" key="9">
    <source>
        <dbReference type="Proteomes" id="UP000515163"/>
    </source>
</evidence>